<protein>
    <submittedName>
        <fullName evidence="2">Aspartyl protease family protein</fullName>
    </submittedName>
</protein>
<proteinExistence type="predicted"/>
<evidence type="ECO:0000256" key="1">
    <source>
        <dbReference type="SAM" id="SignalP"/>
    </source>
</evidence>
<keyword evidence="2" id="KW-0378">Hydrolase</keyword>
<dbReference type="EMBL" id="JBEZFP010000037">
    <property type="protein sequence ID" value="MEU8135144.1"/>
    <property type="molecule type" value="Genomic_DNA"/>
</dbReference>
<dbReference type="Gene3D" id="1.25.40.10">
    <property type="entry name" value="Tetratricopeptide repeat domain"/>
    <property type="match status" value="1"/>
</dbReference>
<reference evidence="2 3" key="1">
    <citation type="submission" date="2024-06" db="EMBL/GenBank/DDBJ databases">
        <title>The Natural Products Discovery Center: Release of the First 8490 Sequenced Strains for Exploring Actinobacteria Biosynthetic Diversity.</title>
        <authorList>
            <person name="Kalkreuter E."/>
            <person name="Kautsar S.A."/>
            <person name="Yang D."/>
            <person name="Bader C.D."/>
            <person name="Teijaro C.N."/>
            <person name="Fluegel L."/>
            <person name="Davis C.M."/>
            <person name="Simpson J.R."/>
            <person name="Lauterbach L."/>
            <person name="Steele A.D."/>
            <person name="Gui C."/>
            <person name="Meng S."/>
            <person name="Li G."/>
            <person name="Viehrig K."/>
            <person name="Ye F."/>
            <person name="Su P."/>
            <person name="Kiefer A.F."/>
            <person name="Nichols A."/>
            <person name="Cepeda A.J."/>
            <person name="Yan W."/>
            <person name="Fan B."/>
            <person name="Jiang Y."/>
            <person name="Adhikari A."/>
            <person name="Zheng C.-J."/>
            <person name="Schuster L."/>
            <person name="Cowan T.M."/>
            <person name="Smanski M.J."/>
            <person name="Chevrette M.G."/>
            <person name="De Carvalho L.P.S."/>
            <person name="Shen B."/>
        </authorList>
    </citation>
    <scope>NUCLEOTIDE SEQUENCE [LARGE SCALE GENOMIC DNA]</scope>
    <source>
        <strain evidence="2 3">NPDC048946</strain>
    </source>
</reference>
<feature type="chain" id="PRO_5046593401" evidence="1">
    <location>
        <begin position="39"/>
        <end position="445"/>
    </location>
</feature>
<accession>A0ABV3DIX0</accession>
<dbReference type="GO" id="GO:0008233">
    <property type="term" value="F:peptidase activity"/>
    <property type="evidence" value="ECO:0007669"/>
    <property type="project" value="UniProtKB-KW"/>
</dbReference>
<name>A0ABV3DIX0_9ACTN</name>
<dbReference type="InterPro" id="IPR011990">
    <property type="entry name" value="TPR-like_helical_dom_sf"/>
</dbReference>
<dbReference type="SUPFAM" id="SSF48452">
    <property type="entry name" value="TPR-like"/>
    <property type="match status" value="1"/>
</dbReference>
<keyword evidence="2" id="KW-0645">Protease</keyword>
<dbReference type="InterPro" id="IPR006311">
    <property type="entry name" value="TAT_signal"/>
</dbReference>
<dbReference type="Pfam" id="PF13650">
    <property type="entry name" value="Asp_protease_2"/>
    <property type="match status" value="1"/>
</dbReference>
<comment type="caution">
    <text evidence="2">The sequence shown here is derived from an EMBL/GenBank/DDBJ whole genome shotgun (WGS) entry which is preliminary data.</text>
</comment>
<keyword evidence="3" id="KW-1185">Reference proteome</keyword>
<evidence type="ECO:0000313" key="2">
    <source>
        <dbReference type="EMBL" id="MEU8135144.1"/>
    </source>
</evidence>
<dbReference type="GO" id="GO:0006508">
    <property type="term" value="P:proteolysis"/>
    <property type="evidence" value="ECO:0007669"/>
    <property type="project" value="UniProtKB-KW"/>
</dbReference>
<gene>
    <name evidence="2" type="ORF">AB0C36_16700</name>
</gene>
<dbReference type="PROSITE" id="PS51318">
    <property type="entry name" value="TAT"/>
    <property type="match status" value="1"/>
</dbReference>
<dbReference type="RefSeq" id="WP_358354531.1">
    <property type="nucleotide sequence ID" value="NZ_JBEZFP010000037.1"/>
</dbReference>
<dbReference type="Proteomes" id="UP001551482">
    <property type="component" value="Unassembled WGS sequence"/>
</dbReference>
<organism evidence="2 3">
    <name type="scientific">Streptodolium elevatio</name>
    <dbReference type="NCBI Taxonomy" id="3157996"/>
    <lineage>
        <taxon>Bacteria</taxon>
        <taxon>Bacillati</taxon>
        <taxon>Actinomycetota</taxon>
        <taxon>Actinomycetes</taxon>
        <taxon>Kitasatosporales</taxon>
        <taxon>Streptomycetaceae</taxon>
        <taxon>Streptodolium</taxon>
    </lineage>
</organism>
<keyword evidence="1" id="KW-0732">Signal</keyword>
<sequence length="445" mass="47610">MAHSEHPHNLNRRAFVRRAGLVGAAAILPVAGATQAYAADSAADPEVLFKAGRFADADRGYARVLRAAPANARALAQRGYIALLSNRFGYAERFLTGALAVAPGDVPSAQRLAECYVRQDAPARAIPLLRSTGRQRDLAYAELYSHVIGTPWRIGGAAAARVPFLGIDPVPSVEASLNGGPPKGFLLDTYATLDLSAEAAEEAGVRAVATISGIVDGQTVTLYLGILDSFRIGGIEIRNIPVQWNEVRRPPLPDGSAPAGAFGTTLFYHFLTTMDYAGRALGLRRKTPTQQREFTAQAARAQLCDRLPLWLAGDHFPCTVGSLLDHGPRVVTVDTGGIASAFDTTVEIAERAGIDVDYAHPVDRPGPRVYPATADRISLGRAIGRNVRGHAAEAPFPGFPGPGQSGMFGFDLIANFTHEFFKPYAITFDYDNMHLFITGATHPRS</sequence>
<feature type="signal peptide" evidence="1">
    <location>
        <begin position="1"/>
        <end position="38"/>
    </location>
</feature>
<evidence type="ECO:0000313" key="3">
    <source>
        <dbReference type="Proteomes" id="UP001551482"/>
    </source>
</evidence>